<dbReference type="EMBL" id="CP009246">
    <property type="protein sequence ID" value="APT86519.1"/>
    <property type="molecule type" value="Genomic_DNA"/>
</dbReference>
<dbReference type="STRING" id="28028.CFLV_04520"/>
<proteinExistence type="predicted"/>
<organism evidence="2 3">
    <name type="scientific">Corynebacterium flavescens</name>
    <dbReference type="NCBI Taxonomy" id="28028"/>
    <lineage>
        <taxon>Bacteria</taxon>
        <taxon>Bacillati</taxon>
        <taxon>Actinomycetota</taxon>
        <taxon>Actinomycetes</taxon>
        <taxon>Mycobacteriales</taxon>
        <taxon>Corynebacteriaceae</taxon>
        <taxon>Corynebacterium</taxon>
    </lineage>
</organism>
<dbReference type="GO" id="GO:0009253">
    <property type="term" value="P:peptidoglycan catabolic process"/>
    <property type="evidence" value="ECO:0007669"/>
    <property type="project" value="TreeGrafter"/>
</dbReference>
<dbReference type="AlphaFoldDB" id="A0A1L7CL18"/>
<evidence type="ECO:0000313" key="3">
    <source>
        <dbReference type="Proteomes" id="UP000185479"/>
    </source>
</evidence>
<dbReference type="PANTHER" id="PTHR30163">
    <property type="entry name" value="MEMBRANE-BOUND LYTIC MUREIN TRANSGLYCOSYLASE B"/>
    <property type="match status" value="1"/>
</dbReference>
<keyword evidence="3" id="KW-1185">Reference proteome</keyword>
<evidence type="ECO:0000313" key="2">
    <source>
        <dbReference type="EMBL" id="APT86519.1"/>
    </source>
</evidence>
<dbReference type="InterPro" id="IPR023346">
    <property type="entry name" value="Lysozyme-like_dom_sf"/>
</dbReference>
<accession>A0A1L7CL18</accession>
<feature type="transmembrane region" description="Helical" evidence="1">
    <location>
        <begin position="12"/>
        <end position="33"/>
    </location>
</feature>
<evidence type="ECO:0000256" key="1">
    <source>
        <dbReference type="SAM" id="Phobius"/>
    </source>
</evidence>
<keyword evidence="1" id="KW-0812">Transmembrane</keyword>
<dbReference type="SUPFAM" id="SSF53955">
    <property type="entry name" value="Lysozyme-like"/>
    <property type="match status" value="1"/>
</dbReference>
<dbReference type="InterPro" id="IPR043426">
    <property type="entry name" value="MltB-like"/>
</dbReference>
<protein>
    <recommendedName>
        <fullName evidence="4">Transglycosylase SLT domain-containing protein</fullName>
    </recommendedName>
</protein>
<keyword evidence="1" id="KW-0472">Membrane</keyword>
<dbReference type="OrthoDB" id="9796191at2"/>
<dbReference type="RefSeq" id="WP_075729509.1">
    <property type="nucleotide sequence ID" value="NZ_BJNB01000024.1"/>
</dbReference>
<dbReference type="PANTHER" id="PTHR30163:SF8">
    <property type="entry name" value="LYTIC MUREIN TRANSGLYCOSYLASE"/>
    <property type="match status" value="1"/>
</dbReference>
<dbReference type="GeneID" id="82879978"/>
<keyword evidence="1" id="KW-1133">Transmembrane helix</keyword>
<dbReference type="GO" id="GO:0008933">
    <property type="term" value="F:peptidoglycan lytic transglycosylase activity"/>
    <property type="evidence" value="ECO:0007669"/>
    <property type="project" value="TreeGrafter"/>
</dbReference>
<gene>
    <name evidence="2" type="ORF">CFLV_04520</name>
</gene>
<dbReference type="KEGG" id="cfc:CFLV_04520"/>
<dbReference type="Proteomes" id="UP000185479">
    <property type="component" value="Chromosome"/>
</dbReference>
<name>A0A1L7CL18_CORFL</name>
<reference evidence="2 3" key="1">
    <citation type="submission" date="2014-08" db="EMBL/GenBank/DDBJ databases">
        <title>Complete genome sequence of Corynebacterium flavescens OJ8(T)(=DSM 20296(T)), isolated from cheese.</title>
        <authorList>
            <person name="Ruckert C."/>
            <person name="Albersmeier A."/>
            <person name="Winkler A."/>
            <person name="Kalinowski J."/>
        </authorList>
    </citation>
    <scope>NUCLEOTIDE SEQUENCE [LARGE SCALE GENOMIC DNA]</scope>
    <source>
        <strain evidence="2 3">OJ8</strain>
    </source>
</reference>
<sequence length="263" mass="28299">MTRRLRRIGGCGIGVVLVVIVIISLVGWVLSFLGKPPAFDELAPVPQSMPPEPGAEVPAIDVNSGGRTADKLTFWAEDLSAQTEIEPQALRAYGNAELVARERFPNCHIRWNTIAGLAYVETRHGTYNGNWFKPSKLDENGYPDPPIVGIALDGTNNTAKIPDTDNGTIDGDSEHDRAVGPLQFLPQSWEQVGADGNGDGVADPNQIDDAALGAAALLCFGDRDLSIEEGWKAGVLNYNQSLDYLRKVQSAANSYSIPQRATS</sequence>
<evidence type="ECO:0008006" key="4">
    <source>
        <dbReference type="Google" id="ProtNLM"/>
    </source>
</evidence>